<evidence type="ECO:0000313" key="6">
    <source>
        <dbReference type="Proteomes" id="UP000239899"/>
    </source>
</evidence>
<dbReference type="Pfam" id="PF00561">
    <property type="entry name" value="Abhydrolase_1"/>
    <property type="match status" value="1"/>
</dbReference>
<dbReference type="InterPro" id="IPR000073">
    <property type="entry name" value="AB_hydrolase_1"/>
</dbReference>
<evidence type="ECO:0000259" key="4">
    <source>
        <dbReference type="Pfam" id="PF00561"/>
    </source>
</evidence>
<feature type="compositionally biased region" description="Low complexity" evidence="3">
    <location>
        <begin position="86"/>
        <end position="100"/>
    </location>
</feature>
<feature type="compositionally biased region" description="Pro residues" evidence="3">
    <location>
        <begin position="60"/>
        <end position="69"/>
    </location>
</feature>
<gene>
    <name evidence="5" type="ORF">C2E21_9081</name>
</gene>
<comment type="caution">
    <text evidence="5">The sequence shown here is derived from an EMBL/GenBank/DDBJ whole genome shotgun (WGS) entry which is preliminary data.</text>
</comment>
<dbReference type="STRING" id="3076.A0A2P6TCM3"/>
<feature type="region of interest" description="Disordered" evidence="3">
    <location>
        <begin position="1"/>
        <end position="181"/>
    </location>
</feature>
<dbReference type="InterPro" id="IPR029058">
    <property type="entry name" value="AB_hydrolase_fold"/>
</dbReference>
<protein>
    <submittedName>
        <fullName evidence="5">Epoxide hydrolase</fullName>
    </submittedName>
</protein>
<reference evidence="5 6" key="1">
    <citation type="journal article" date="2018" name="Plant J.">
        <title>Genome sequences of Chlorella sorokiniana UTEX 1602 and Micractinium conductrix SAG 241.80: implications to maltose excretion by a green alga.</title>
        <authorList>
            <person name="Arriola M.B."/>
            <person name="Velmurugan N."/>
            <person name="Zhang Y."/>
            <person name="Plunkett M.H."/>
            <person name="Hondzo H."/>
            <person name="Barney B.M."/>
        </authorList>
    </citation>
    <scope>NUCLEOTIDE SEQUENCE [LARGE SCALE GENOMIC DNA]</scope>
    <source>
        <strain evidence="6">UTEX 1602</strain>
    </source>
</reference>
<evidence type="ECO:0000256" key="3">
    <source>
        <dbReference type="SAM" id="MobiDB-lite"/>
    </source>
</evidence>
<sequence>MASDAALGEGGEDPPHAQSGAAAPSPQPDGGPGPADGPQQQQCQQVGAAGNNGRQQAAVIPPPPPPPLPEGTEAAPATGNGPQQVAARPPSSSMRAPSLSDWYQVQVSKAAAQPEPANGLPPPDGQHPAEQQGGQPAEAKLASEPALPAKGEAAEEALPAQEAAPAQEAEPGSAAAPEAAPDGAAAAAADAAVAPAAVAAADEAAGAAAAAPAKPAAAAAPPAPAGGHGKHAQGQAAGGGGADAGLRALQILSTPLPSSALEQGMANLELSLAAAVMRLLDVQSALTAQRDMLLSLLRQQGQHQHALPVVPPPAMPPPSAFALAPPAQQQASAFGLAPPPLQQSAFALAAPQLNPPSPPPLHSVFAAQRGVQQAQQAQQQRSPIDETGLAVSTLVSMGSGALGGRTSTSPRKGGAAAALKRRRTGSGDRLVDWFKGRATWVLAQGLGAALAAPLGLKLLVQLVTSPRRTLWRQDRSALVIPDPLPGLTHEWIETAPGIKLHAARTSKGSSKPLMLLVHGFPEAWFSWRAQMAAFRDEFEVVAIDMRGYNESSAPKGRHHYRLSELGADVQAVARHLLQETGQQQLVLVGHDWGANACWAAAHAAPELFSKLAILCVPHPRCFLRNLDWDQFKRSWYILAFQMPWLPEAALSASDYEMLAASFTASPMGLRNQANISAQDVERYKQAFQRCGGTPIVDYYRALVDGLALGTMEERLPPGKCTVPTLLVWADKDIALGPQLLRGTERYVETLRVEVLRGCSHWAQQDQPEKVNALLREHLGLPPKHT</sequence>
<dbReference type="PANTHER" id="PTHR43329">
    <property type="entry name" value="EPOXIDE HYDROLASE"/>
    <property type="match status" value="1"/>
</dbReference>
<accession>A0A2P6TCM3</accession>
<feature type="compositionally biased region" description="Low complexity" evidence="3">
    <location>
        <begin position="36"/>
        <end position="59"/>
    </location>
</feature>
<name>A0A2P6TCM3_CHLSO</name>
<dbReference type="SUPFAM" id="SSF53474">
    <property type="entry name" value="alpha/beta-Hydrolases"/>
    <property type="match status" value="1"/>
</dbReference>
<proteinExistence type="inferred from homology"/>
<evidence type="ECO:0000256" key="1">
    <source>
        <dbReference type="ARBA" id="ARBA00022801"/>
    </source>
</evidence>
<feature type="domain" description="AB hydrolase-1" evidence="4">
    <location>
        <begin position="512"/>
        <end position="764"/>
    </location>
</feature>
<dbReference type="EMBL" id="LHPG02000024">
    <property type="protein sequence ID" value="PRW20372.1"/>
    <property type="molecule type" value="Genomic_DNA"/>
</dbReference>
<organism evidence="5 6">
    <name type="scientific">Chlorella sorokiniana</name>
    <name type="common">Freshwater green alga</name>
    <dbReference type="NCBI Taxonomy" id="3076"/>
    <lineage>
        <taxon>Eukaryota</taxon>
        <taxon>Viridiplantae</taxon>
        <taxon>Chlorophyta</taxon>
        <taxon>core chlorophytes</taxon>
        <taxon>Trebouxiophyceae</taxon>
        <taxon>Chlorellales</taxon>
        <taxon>Chlorellaceae</taxon>
        <taxon>Chlorella clade</taxon>
        <taxon>Chlorella</taxon>
    </lineage>
</organism>
<evidence type="ECO:0000256" key="2">
    <source>
        <dbReference type="ARBA" id="ARBA00038334"/>
    </source>
</evidence>
<feature type="compositionally biased region" description="Low complexity" evidence="3">
    <location>
        <begin position="156"/>
        <end position="181"/>
    </location>
</feature>
<keyword evidence="1 5" id="KW-0378">Hydrolase</keyword>
<dbReference type="InterPro" id="IPR000639">
    <property type="entry name" value="Epox_hydrolase-like"/>
</dbReference>
<dbReference type="OrthoDB" id="7130006at2759"/>
<evidence type="ECO:0000313" key="5">
    <source>
        <dbReference type="EMBL" id="PRW20372.1"/>
    </source>
</evidence>
<feature type="region of interest" description="Disordered" evidence="3">
    <location>
        <begin position="400"/>
        <end position="421"/>
    </location>
</feature>
<dbReference type="Gene3D" id="3.40.50.1820">
    <property type="entry name" value="alpha/beta hydrolase"/>
    <property type="match status" value="1"/>
</dbReference>
<dbReference type="PRINTS" id="PR00412">
    <property type="entry name" value="EPOXHYDRLASE"/>
</dbReference>
<keyword evidence="6" id="KW-1185">Reference proteome</keyword>
<dbReference type="GO" id="GO:0016787">
    <property type="term" value="F:hydrolase activity"/>
    <property type="evidence" value="ECO:0007669"/>
    <property type="project" value="UniProtKB-KW"/>
</dbReference>
<dbReference type="AlphaFoldDB" id="A0A2P6TCM3"/>
<feature type="region of interest" description="Disordered" evidence="3">
    <location>
        <begin position="217"/>
        <end position="241"/>
    </location>
</feature>
<dbReference type="Proteomes" id="UP000239899">
    <property type="component" value="Unassembled WGS sequence"/>
</dbReference>
<comment type="similarity">
    <text evidence="2">Belongs to the AB hydrolase superfamily. Epoxide hydrolase family.</text>
</comment>